<organism evidence="4 5">
    <name type="scientific">Chromobacterium paludis</name>
    <dbReference type="NCBI Taxonomy" id="2605945"/>
    <lineage>
        <taxon>Bacteria</taxon>
        <taxon>Pseudomonadati</taxon>
        <taxon>Pseudomonadota</taxon>
        <taxon>Betaproteobacteria</taxon>
        <taxon>Neisseriales</taxon>
        <taxon>Chromobacteriaceae</taxon>
        <taxon>Chromobacterium</taxon>
    </lineage>
</organism>
<feature type="domain" description="Transposase IS110-like N-terminal" evidence="2">
    <location>
        <begin position="7"/>
        <end position="147"/>
    </location>
</feature>
<dbReference type="Proteomes" id="UP000322079">
    <property type="component" value="Chromosome"/>
</dbReference>
<evidence type="ECO:0000259" key="3">
    <source>
        <dbReference type="Pfam" id="PF02371"/>
    </source>
</evidence>
<dbReference type="GO" id="GO:0006313">
    <property type="term" value="P:DNA transposition"/>
    <property type="evidence" value="ECO:0007669"/>
    <property type="project" value="InterPro"/>
</dbReference>
<feature type="domain" description="Transposase IS116/IS110/IS902 C-terminal" evidence="3">
    <location>
        <begin position="211"/>
        <end position="294"/>
    </location>
</feature>
<dbReference type="GO" id="GO:0004803">
    <property type="term" value="F:transposase activity"/>
    <property type="evidence" value="ECO:0007669"/>
    <property type="project" value="InterPro"/>
</dbReference>
<dbReference type="InterPro" id="IPR047650">
    <property type="entry name" value="Transpos_IS110"/>
</dbReference>
<name>A0A5C1DF89_9NEIS</name>
<dbReference type="NCBIfam" id="NF033542">
    <property type="entry name" value="transpos_IS110"/>
    <property type="match status" value="1"/>
</dbReference>
<proteinExistence type="predicted"/>
<dbReference type="PANTHER" id="PTHR33055">
    <property type="entry name" value="TRANSPOSASE FOR INSERTION SEQUENCE ELEMENT IS1111A"/>
    <property type="match status" value="1"/>
</dbReference>
<evidence type="ECO:0000259" key="2">
    <source>
        <dbReference type="Pfam" id="PF01548"/>
    </source>
</evidence>
<dbReference type="AlphaFoldDB" id="A0A5C1DF89"/>
<dbReference type="GO" id="GO:0003677">
    <property type="term" value="F:DNA binding"/>
    <property type="evidence" value="ECO:0007669"/>
    <property type="project" value="InterPro"/>
</dbReference>
<evidence type="ECO:0000256" key="1">
    <source>
        <dbReference type="SAM" id="Coils"/>
    </source>
</evidence>
<evidence type="ECO:0000313" key="4">
    <source>
        <dbReference type="EMBL" id="QEL55454.1"/>
    </source>
</evidence>
<accession>A0A5C1DF89</accession>
<dbReference type="Pfam" id="PF02371">
    <property type="entry name" value="Transposase_20"/>
    <property type="match status" value="1"/>
</dbReference>
<evidence type="ECO:0000313" key="5">
    <source>
        <dbReference type="Proteomes" id="UP000322079"/>
    </source>
</evidence>
<gene>
    <name evidence="4" type="ORF">FYK34_07680</name>
</gene>
<protein>
    <submittedName>
        <fullName evidence="4">IS110 family transposase</fullName>
    </submittedName>
</protein>
<dbReference type="KEGG" id="chrm:FYK34_07680"/>
<dbReference type="InterPro" id="IPR003346">
    <property type="entry name" value="Transposase_20"/>
</dbReference>
<dbReference type="InterPro" id="IPR002525">
    <property type="entry name" value="Transp_IS110-like_N"/>
</dbReference>
<reference evidence="4 5" key="1">
    <citation type="submission" date="2019-08" db="EMBL/GenBank/DDBJ databases">
        <title>Chromobacterium paludis, a novel bacterium isolated from a Maryland marsh pond.</title>
        <authorList>
            <person name="Blackburn M.B."/>
            <person name="Gundersen-Rindal D.E."/>
        </authorList>
    </citation>
    <scope>NUCLEOTIDE SEQUENCE [LARGE SCALE GENOMIC DNA]</scope>
    <source>
        <strain evidence="5">IIBBL 257-1</strain>
    </source>
</reference>
<dbReference type="PANTHER" id="PTHR33055:SF3">
    <property type="entry name" value="PUTATIVE TRANSPOSASE FOR IS117-RELATED"/>
    <property type="match status" value="1"/>
</dbReference>
<feature type="coiled-coil region" evidence="1">
    <location>
        <begin position="180"/>
        <end position="207"/>
    </location>
</feature>
<dbReference type="EMBL" id="CP043473">
    <property type="protein sequence ID" value="QEL55454.1"/>
    <property type="molecule type" value="Genomic_DNA"/>
</dbReference>
<keyword evidence="5" id="KW-1185">Reference proteome</keyword>
<dbReference type="Pfam" id="PF01548">
    <property type="entry name" value="DEDD_Tnp_IS110"/>
    <property type="match status" value="1"/>
</dbReference>
<dbReference type="RefSeq" id="WP_149295817.1">
    <property type="nucleotide sequence ID" value="NZ_CP043473.1"/>
</dbReference>
<keyword evidence="1" id="KW-0175">Coiled coil</keyword>
<sequence>MATVTLIGLDIGKHSFHLIGHDPRGNPVLKKQFNRNSLIEFLAKQPPCRIVMEACCGAHWLARKLTGFGHTVQLIAPQYIRPFVFGNKNDFIDAQAICEAATRPTMRYVAAKSAEQQALSALHRLRESRIAERIQTNNQIHALLLEFGIALPVGVRGITQLPTLLMDETNGLPVKARQILQRQLDHYRLLKTEIDELDHEIATEARQDDVARRLMTIPGIGAITASQLSADAGNAKGYGNARDFAASLGLVPRQYSTGGKSKLLGISKRGDKSLRRLLVQCARVIMQNAPRWKSAMAAWTVALMQRRHSNIVACALANKLARVVWALLAKGGEYRPQARALTEMQTAG</sequence>